<dbReference type="Proteomes" id="UP001652394">
    <property type="component" value="Unassembled WGS sequence"/>
</dbReference>
<keyword evidence="2" id="KW-1185">Reference proteome</keyword>
<sequence>MLGNDDLRAVDELFDTVCSEFPNVYNMAGRKVDINGFEFIGMNFILDHPFGCKDRVITEKDYIPQRQFTAAAGTSNEYDYDRIYNWLEYSKTELPYMCDVLKQLPKPDNTQKTVYIIHMPPARLRLGQLLY</sequence>
<dbReference type="InterPro" id="IPR029052">
    <property type="entry name" value="Metallo-depent_PP-like"/>
</dbReference>
<organism evidence="1 2">
    <name type="scientific">Faecalicatena acetigenes</name>
    <dbReference type="NCBI Taxonomy" id="2981790"/>
    <lineage>
        <taxon>Bacteria</taxon>
        <taxon>Bacillati</taxon>
        <taxon>Bacillota</taxon>
        <taxon>Clostridia</taxon>
        <taxon>Lachnospirales</taxon>
        <taxon>Lachnospiraceae</taxon>
        <taxon>Faecalicatena</taxon>
    </lineage>
</organism>
<dbReference type="RefSeq" id="WP_242866614.1">
    <property type="nucleotide sequence ID" value="NZ_JAOQJX010000009.1"/>
</dbReference>
<dbReference type="SUPFAM" id="SSF56300">
    <property type="entry name" value="Metallo-dependent phosphatases"/>
    <property type="match status" value="1"/>
</dbReference>
<gene>
    <name evidence="1" type="ORF">OCV51_07800</name>
</gene>
<accession>A0ABT2TBA0</accession>
<comment type="caution">
    <text evidence="1">The sequence shown here is derived from an EMBL/GenBank/DDBJ whole genome shotgun (WGS) entry which is preliminary data.</text>
</comment>
<evidence type="ECO:0000313" key="1">
    <source>
        <dbReference type="EMBL" id="MCU6747558.1"/>
    </source>
</evidence>
<evidence type="ECO:0000313" key="2">
    <source>
        <dbReference type="Proteomes" id="UP001652394"/>
    </source>
</evidence>
<proteinExistence type="predicted"/>
<name>A0ABT2TBA0_9FIRM</name>
<protein>
    <submittedName>
        <fullName evidence="1">Uncharacterized protein</fullName>
    </submittedName>
</protein>
<reference evidence="1 2" key="1">
    <citation type="journal article" date="2021" name="ISME Commun">
        <title>Automated analysis of genomic sequences facilitates high-throughput and comprehensive description of bacteria.</title>
        <authorList>
            <person name="Hitch T.C.A."/>
        </authorList>
    </citation>
    <scope>NUCLEOTIDE SEQUENCE [LARGE SCALE GENOMIC DNA]</scope>
    <source>
        <strain evidence="1 2">H2_18</strain>
    </source>
</reference>
<dbReference type="EMBL" id="JAOQJX010000009">
    <property type="protein sequence ID" value="MCU6747558.1"/>
    <property type="molecule type" value="Genomic_DNA"/>
</dbReference>